<dbReference type="InterPro" id="IPR014966">
    <property type="entry name" value="FRG-dom"/>
</dbReference>
<dbReference type="Pfam" id="PF08867">
    <property type="entry name" value="FRG"/>
    <property type="match status" value="1"/>
</dbReference>
<gene>
    <name evidence="2" type="ORF">APZ18_00310</name>
</gene>
<proteinExistence type="predicted"/>
<evidence type="ECO:0000313" key="3">
    <source>
        <dbReference type="Proteomes" id="UP000050833"/>
    </source>
</evidence>
<sequence>MLYKVLNFEKKTPSNITFEPIILSCGESINIYTIETVHDLTQFIGYGKYMNNLEHNVFLRGQTDLFNGSLTPSLYRGRTRFDSITASYNQKMNFIQRNIKSFKQYDRKILEPLLQHYGIKTSHIDVVDNVWVALWFALHQAKSEVINSHEYVYFYKTPNEYSYILLVATDAITVSEYKGVYEGKKSRLVDLRKSLPSYFLRPHAQHAYMLRKTNTYPIDYSDLIIGIAKIPSKLGFKWLGTNEFLTVSSLFPAAYFDSGYKILLKEYPEENPSIVRQFGSIQILTD</sequence>
<dbReference type="SMART" id="SM00901">
    <property type="entry name" value="FRG"/>
    <property type="match status" value="1"/>
</dbReference>
<protein>
    <recommendedName>
        <fullName evidence="1">FRG domain-containing protein</fullName>
    </recommendedName>
</protein>
<dbReference type="EMBL" id="LLKB01000001">
    <property type="protein sequence ID" value="KQC85691.1"/>
    <property type="molecule type" value="Genomic_DNA"/>
</dbReference>
<reference evidence="2 3" key="1">
    <citation type="submission" date="2015-10" db="EMBL/GenBank/DDBJ databases">
        <title>Butyribacter intestini gen. nov., sp. nov., a butyric acid-producing bacterium of the family Lachnospiraceae isolated from the human faeces.</title>
        <authorList>
            <person name="Zou Y."/>
            <person name="Xue W."/>
            <person name="Luo G."/>
            <person name="Lv M."/>
        </authorList>
    </citation>
    <scope>NUCLEOTIDE SEQUENCE [LARGE SCALE GENOMIC DNA]</scope>
    <source>
        <strain evidence="2 3">TF01-11</strain>
    </source>
</reference>
<keyword evidence="3" id="KW-1185">Reference proteome</keyword>
<feature type="domain" description="FRG" evidence="1">
    <location>
        <begin position="53"/>
        <end position="147"/>
    </location>
</feature>
<dbReference type="RefSeq" id="WP_055940441.1">
    <property type="nucleotide sequence ID" value="NZ_JAQDCV010000006.1"/>
</dbReference>
<comment type="caution">
    <text evidence="2">The sequence shown here is derived from an EMBL/GenBank/DDBJ whole genome shotgun (WGS) entry which is preliminary data.</text>
</comment>
<evidence type="ECO:0000313" key="2">
    <source>
        <dbReference type="EMBL" id="KQC85691.1"/>
    </source>
</evidence>
<dbReference type="Proteomes" id="UP000050833">
    <property type="component" value="Unassembled WGS sequence"/>
</dbReference>
<accession>A0AAW3JVB5</accession>
<evidence type="ECO:0000259" key="1">
    <source>
        <dbReference type="SMART" id="SM00901"/>
    </source>
</evidence>
<organism evidence="2 3">
    <name type="scientific">Butyribacter intestini</name>
    <dbReference type="NCBI Taxonomy" id="1703332"/>
    <lineage>
        <taxon>Bacteria</taxon>
        <taxon>Bacillati</taxon>
        <taxon>Bacillota</taxon>
        <taxon>Clostridia</taxon>
        <taxon>Lachnospirales</taxon>
        <taxon>Lachnospiraceae</taxon>
        <taxon>Butyribacter</taxon>
    </lineage>
</organism>
<name>A0AAW3JVB5_9FIRM</name>
<dbReference type="AlphaFoldDB" id="A0AAW3JVB5"/>